<dbReference type="SUPFAM" id="SSF82607">
    <property type="entry name" value="YbaB-like"/>
    <property type="match status" value="1"/>
</dbReference>
<evidence type="ECO:0000256" key="1">
    <source>
        <dbReference type="SAM" id="Coils"/>
    </source>
</evidence>
<reference evidence="3 4" key="1">
    <citation type="journal article" date="2010" name="Stand. Genomic Sci.">
        <title>Complete genome sequence of Segniliparus rotundus type strain (CDC 1076).</title>
        <authorList>
            <person name="Sikorski J."/>
            <person name="Lapidus A."/>
            <person name="Copeland A."/>
            <person name="Misra M."/>
            <person name="Glavina Del Rio T."/>
            <person name="Nolan M."/>
            <person name="Lucas S."/>
            <person name="Chen F."/>
            <person name="Tice H."/>
            <person name="Cheng J.F."/>
            <person name="Jando M."/>
            <person name="Schneider S."/>
            <person name="Bruce D."/>
            <person name="Goodwin L."/>
            <person name="Pitluck S."/>
            <person name="Liolios K."/>
            <person name="Mikhailova N."/>
            <person name="Pati A."/>
            <person name="Ivanova N."/>
            <person name="Mavromatis K."/>
            <person name="Chen A."/>
            <person name="Palaniappan K."/>
            <person name="Chertkov O."/>
            <person name="Land M."/>
            <person name="Hauser L."/>
            <person name="Chang Y.J."/>
            <person name="Jeffries C.D."/>
            <person name="Brettin T."/>
            <person name="Detter J.C."/>
            <person name="Han C."/>
            <person name="Rohde M."/>
            <person name="Goker M."/>
            <person name="Bristow J."/>
            <person name="Eisen J.A."/>
            <person name="Markowitz V."/>
            <person name="Hugenholtz P."/>
            <person name="Kyrpides N.C."/>
            <person name="Klenk H.P."/>
        </authorList>
    </citation>
    <scope>NUCLEOTIDE SEQUENCE [LARGE SCALE GENOMIC DNA]</scope>
    <source>
        <strain evidence="4">ATCC BAA-972 / CDC 1076 / CIP 108378 / DSM 44985 / JCM 13578</strain>
    </source>
</reference>
<dbReference type="Proteomes" id="UP000002247">
    <property type="component" value="Chromosome"/>
</dbReference>
<accession>D6ZD46</accession>
<evidence type="ECO:0000313" key="4">
    <source>
        <dbReference type="Proteomes" id="UP000002247"/>
    </source>
</evidence>
<dbReference type="EMBL" id="CP001958">
    <property type="protein sequence ID" value="ADG99233.1"/>
    <property type="molecule type" value="Genomic_DNA"/>
</dbReference>
<dbReference type="HOGENOM" id="CLU_1795153_0_0_11"/>
<name>D6ZD46_SEGRD</name>
<evidence type="ECO:0000313" key="3">
    <source>
        <dbReference type="EMBL" id="ADG99233.1"/>
    </source>
</evidence>
<gene>
    <name evidence="3" type="ordered locus">Srot_2801</name>
</gene>
<dbReference type="GO" id="GO:0003677">
    <property type="term" value="F:DNA binding"/>
    <property type="evidence" value="ECO:0007669"/>
    <property type="project" value="InterPro"/>
</dbReference>
<dbReference type="STRING" id="640132.Srot_2801"/>
<dbReference type="InterPro" id="IPR036894">
    <property type="entry name" value="YbaB-like_sf"/>
</dbReference>
<dbReference type="InterPro" id="IPR004401">
    <property type="entry name" value="YbaB/EbfC"/>
</dbReference>
<dbReference type="AlphaFoldDB" id="D6ZD46"/>
<dbReference type="Pfam" id="PF02575">
    <property type="entry name" value="YbaB_DNA_bd"/>
    <property type="match status" value="1"/>
</dbReference>
<organism evidence="3 4">
    <name type="scientific">Segniliparus rotundus (strain ATCC BAA-972 / CDC 1076 / CIP 108378 / DSM 44985 / JCM 13578)</name>
    <dbReference type="NCBI Taxonomy" id="640132"/>
    <lineage>
        <taxon>Bacteria</taxon>
        <taxon>Bacillati</taxon>
        <taxon>Actinomycetota</taxon>
        <taxon>Actinomycetes</taxon>
        <taxon>Mycobacteriales</taxon>
        <taxon>Segniliparaceae</taxon>
        <taxon>Segniliparus</taxon>
    </lineage>
</organism>
<evidence type="ECO:0000256" key="2">
    <source>
        <dbReference type="SAM" id="MobiDB-lite"/>
    </source>
</evidence>
<keyword evidence="1" id="KW-0175">Coiled coil</keyword>
<proteinExistence type="predicted"/>
<keyword evidence="4" id="KW-1185">Reference proteome</keyword>
<dbReference type="Gene3D" id="3.30.1310.10">
    <property type="entry name" value="Nucleoid-associated protein YbaB-like domain"/>
    <property type="match status" value="1"/>
</dbReference>
<dbReference type="RefSeq" id="WP_013139682.1">
    <property type="nucleotide sequence ID" value="NC_014168.1"/>
</dbReference>
<dbReference type="KEGG" id="srt:Srot_2801"/>
<protein>
    <submittedName>
        <fullName evidence="3">Uncharacterized protein</fullName>
    </submittedName>
</protein>
<sequence length="144" mass="15578">MNTAENALVEKVEELRAKQRRAQQALALVRGKGYGLNAAVVVELDARGEVLRLEIDEAASKYDMASVASAVRRAFADARKDAEKQVRQALGEFTADTEMAQALEELQSHFGIAPQDGPSRPNTAAAPGPGEDDYEPPASWLERA</sequence>
<feature type="region of interest" description="Disordered" evidence="2">
    <location>
        <begin position="109"/>
        <end position="144"/>
    </location>
</feature>
<feature type="coiled-coil region" evidence="1">
    <location>
        <begin position="1"/>
        <end position="32"/>
    </location>
</feature>